<dbReference type="GO" id="GO:0055085">
    <property type="term" value="P:transmembrane transport"/>
    <property type="evidence" value="ECO:0007669"/>
    <property type="project" value="InterPro"/>
</dbReference>
<dbReference type="PROSITE" id="PS52015">
    <property type="entry name" value="TONB_CTD"/>
    <property type="match status" value="1"/>
</dbReference>
<evidence type="ECO:0000256" key="4">
    <source>
        <dbReference type="ARBA" id="ARBA00022475"/>
    </source>
</evidence>
<evidence type="ECO:0000256" key="1">
    <source>
        <dbReference type="ARBA" id="ARBA00004383"/>
    </source>
</evidence>
<dbReference type="PRINTS" id="PR01374">
    <property type="entry name" value="TONBPROTEIN"/>
</dbReference>
<evidence type="ECO:0000256" key="3">
    <source>
        <dbReference type="ARBA" id="ARBA00022448"/>
    </source>
</evidence>
<dbReference type="EMBL" id="JPMI01000368">
    <property type="protein sequence ID" value="KFA87517.1"/>
    <property type="molecule type" value="Genomic_DNA"/>
</dbReference>
<dbReference type="SUPFAM" id="SSF74653">
    <property type="entry name" value="TolA/TonB C-terminal domain"/>
    <property type="match status" value="1"/>
</dbReference>
<keyword evidence="7" id="KW-0653">Protein transport</keyword>
<proteinExistence type="inferred from homology"/>
<keyword evidence="3" id="KW-0813">Transport</keyword>
<sequence length="288" mass="30205">MQLRMILNFHIGMQDVAPTTPQDTKPAVGLFRMGEATSGTGERERWAWAVLATALVHAGLVILGLTLPHAEPKAAPLPEEPEVVFFSFPPPPPAASSAARSAAPEPVKRQARTRAPRVVPALAMKKPVPEPVETPVETANPETVRDTPPEPEETPATEAVGSPGVEGVVAGIVGGAIGGREGGLPGATGGSALELKQVARAPEVLAQVKPRYPRRAKTDGIQGLVLVRIIIGTDGHVEPGSARIVRSVPGLDEAAISAVSQWRFSPALGHHGRPVRVIVEIPVQFSLK</sequence>
<dbReference type="GO" id="GO:0015031">
    <property type="term" value="P:protein transport"/>
    <property type="evidence" value="ECO:0007669"/>
    <property type="project" value="UniProtKB-KW"/>
</dbReference>
<dbReference type="GO" id="GO:0005886">
    <property type="term" value="C:plasma membrane"/>
    <property type="evidence" value="ECO:0007669"/>
    <property type="project" value="UniProtKB-SubCell"/>
</dbReference>
<dbReference type="PANTHER" id="PTHR33446">
    <property type="entry name" value="PROTEIN TONB-RELATED"/>
    <property type="match status" value="1"/>
</dbReference>
<evidence type="ECO:0000313" key="13">
    <source>
        <dbReference type="EMBL" id="KFA87517.1"/>
    </source>
</evidence>
<dbReference type="Proteomes" id="UP000028547">
    <property type="component" value="Unassembled WGS sequence"/>
</dbReference>
<evidence type="ECO:0000256" key="5">
    <source>
        <dbReference type="ARBA" id="ARBA00022519"/>
    </source>
</evidence>
<comment type="caution">
    <text evidence="13">The sequence shown here is derived from an EMBL/GenBank/DDBJ whole genome shotgun (WGS) entry which is preliminary data.</text>
</comment>
<dbReference type="GO" id="GO:0015891">
    <property type="term" value="P:siderophore transport"/>
    <property type="evidence" value="ECO:0007669"/>
    <property type="project" value="InterPro"/>
</dbReference>
<keyword evidence="5" id="KW-0997">Cell inner membrane</keyword>
<dbReference type="InterPro" id="IPR051045">
    <property type="entry name" value="TonB-dependent_transducer"/>
</dbReference>
<dbReference type="NCBIfam" id="TIGR01352">
    <property type="entry name" value="tonB_Cterm"/>
    <property type="match status" value="1"/>
</dbReference>
<feature type="transmembrane region" description="Helical" evidence="11">
    <location>
        <begin position="46"/>
        <end position="67"/>
    </location>
</feature>
<dbReference type="Gene3D" id="3.30.1150.10">
    <property type="match status" value="1"/>
</dbReference>
<keyword evidence="8 11" id="KW-1133">Transmembrane helix</keyword>
<feature type="domain" description="TonB C-terminal" evidence="12">
    <location>
        <begin position="197"/>
        <end position="288"/>
    </location>
</feature>
<evidence type="ECO:0000256" key="7">
    <source>
        <dbReference type="ARBA" id="ARBA00022927"/>
    </source>
</evidence>
<feature type="compositionally biased region" description="Low complexity" evidence="10">
    <location>
        <begin position="131"/>
        <end position="142"/>
    </location>
</feature>
<evidence type="ECO:0000256" key="6">
    <source>
        <dbReference type="ARBA" id="ARBA00022692"/>
    </source>
</evidence>
<dbReference type="Pfam" id="PF03544">
    <property type="entry name" value="TonB_C"/>
    <property type="match status" value="1"/>
</dbReference>
<evidence type="ECO:0000256" key="11">
    <source>
        <dbReference type="SAM" id="Phobius"/>
    </source>
</evidence>
<evidence type="ECO:0000256" key="9">
    <source>
        <dbReference type="ARBA" id="ARBA00023136"/>
    </source>
</evidence>
<evidence type="ECO:0000259" key="12">
    <source>
        <dbReference type="PROSITE" id="PS52015"/>
    </source>
</evidence>
<protein>
    <recommendedName>
        <fullName evidence="12">TonB C-terminal domain-containing protein</fullName>
    </recommendedName>
</protein>
<comment type="similarity">
    <text evidence="2">Belongs to the TonB family.</text>
</comment>
<evidence type="ECO:0000256" key="2">
    <source>
        <dbReference type="ARBA" id="ARBA00006555"/>
    </source>
</evidence>
<feature type="region of interest" description="Disordered" evidence="10">
    <location>
        <begin position="88"/>
        <end position="162"/>
    </location>
</feature>
<keyword evidence="6 11" id="KW-0812">Transmembrane</keyword>
<evidence type="ECO:0000313" key="14">
    <source>
        <dbReference type="Proteomes" id="UP000028547"/>
    </source>
</evidence>
<dbReference type="InterPro" id="IPR037682">
    <property type="entry name" value="TonB_C"/>
</dbReference>
<feature type="compositionally biased region" description="Low complexity" evidence="10">
    <location>
        <begin position="95"/>
        <end position="105"/>
    </location>
</feature>
<keyword evidence="9 11" id="KW-0472">Membrane</keyword>
<organism evidence="13 14">
    <name type="scientific">Archangium violaceum Cb vi76</name>
    <dbReference type="NCBI Taxonomy" id="1406225"/>
    <lineage>
        <taxon>Bacteria</taxon>
        <taxon>Pseudomonadati</taxon>
        <taxon>Myxococcota</taxon>
        <taxon>Myxococcia</taxon>
        <taxon>Myxococcales</taxon>
        <taxon>Cystobacterineae</taxon>
        <taxon>Archangiaceae</taxon>
        <taxon>Archangium</taxon>
    </lineage>
</organism>
<accession>A0A084SGD2</accession>
<gene>
    <name evidence="13" type="ORF">Q664_47360</name>
</gene>
<name>A0A084SGD2_9BACT</name>
<dbReference type="GO" id="GO:0031992">
    <property type="term" value="F:energy transducer activity"/>
    <property type="evidence" value="ECO:0007669"/>
    <property type="project" value="InterPro"/>
</dbReference>
<reference evidence="13 14" key="1">
    <citation type="submission" date="2014-07" db="EMBL/GenBank/DDBJ databases">
        <title>Draft Genome Sequence of Gephyronic Acid Producer, Cystobacter violaceus Strain Cb vi76.</title>
        <authorList>
            <person name="Stevens D.C."/>
            <person name="Young J."/>
            <person name="Carmichael R."/>
            <person name="Tan J."/>
            <person name="Taylor R.E."/>
        </authorList>
    </citation>
    <scope>NUCLEOTIDE SEQUENCE [LARGE SCALE GENOMIC DNA]</scope>
    <source>
        <strain evidence="13 14">Cb vi76</strain>
    </source>
</reference>
<comment type="subcellular location">
    <subcellularLocation>
        <location evidence="1">Cell inner membrane</location>
        <topology evidence="1">Single-pass membrane protein</topology>
        <orientation evidence="1">Periplasmic side</orientation>
    </subcellularLocation>
</comment>
<evidence type="ECO:0000256" key="10">
    <source>
        <dbReference type="SAM" id="MobiDB-lite"/>
    </source>
</evidence>
<dbReference type="InterPro" id="IPR003538">
    <property type="entry name" value="TonB"/>
</dbReference>
<dbReference type="AlphaFoldDB" id="A0A084SGD2"/>
<keyword evidence="4" id="KW-1003">Cell membrane</keyword>
<evidence type="ECO:0000256" key="8">
    <source>
        <dbReference type="ARBA" id="ARBA00022989"/>
    </source>
</evidence>
<dbReference type="GO" id="GO:0030288">
    <property type="term" value="C:outer membrane-bounded periplasmic space"/>
    <property type="evidence" value="ECO:0007669"/>
    <property type="project" value="InterPro"/>
</dbReference>
<dbReference type="InterPro" id="IPR006260">
    <property type="entry name" value="TonB/TolA_C"/>
</dbReference>